<feature type="compositionally biased region" description="Basic and acidic residues" evidence="1">
    <location>
        <begin position="70"/>
        <end position="82"/>
    </location>
</feature>
<dbReference type="EMBL" id="OB660669">
    <property type="protein sequence ID" value="CAD7225812.1"/>
    <property type="molecule type" value="Genomic_DNA"/>
</dbReference>
<accession>A0A7R8W6D9</accession>
<feature type="compositionally biased region" description="Basic residues" evidence="1">
    <location>
        <begin position="56"/>
        <end position="69"/>
    </location>
</feature>
<feature type="compositionally biased region" description="Basic and acidic residues" evidence="1">
    <location>
        <begin position="261"/>
        <end position="275"/>
    </location>
</feature>
<feature type="compositionally biased region" description="Low complexity" evidence="1">
    <location>
        <begin position="250"/>
        <end position="260"/>
    </location>
</feature>
<organism evidence="2">
    <name type="scientific">Cyprideis torosa</name>
    <dbReference type="NCBI Taxonomy" id="163714"/>
    <lineage>
        <taxon>Eukaryota</taxon>
        <taxon>Metazoa</taxon>
        <taxon>Ecdysozoa</taxon>
        <taxon>Arthropoda</taxon>
        <taxon>Crustacea</taxon>
        <taxon>Oligostraca</taxon>
        <taxon>Ostracoda</taxon>
        <taxon>Podocopa</taxon>
        <taxon>Podocopida</taxon>
        <taxon>Cytherocopina</taxon>
        <taxon>Cytheroidea</taxon>
        <taxon>Cytherideidae</taxon>
        <taxon>Cyprideis</taxon>
    </lineage>
</organism>
<feature type="region of interest" description="Disordered" evidence="1">
    <location>
        <begin position="18"/>
        <end position="275"/>
    </location>
</feature>
<evidence type="ECO:0000313" key="2">
    <source>
        <dbReference type="EMBL" id="CAD7225812.1"/>
    </source>
</evidence>
<evidence type="ECO:0000256" key="1">
    <source>
        <dbReference type="SAM" id="MobiDB-lite"/>
    </source>
</evidence>
<dbReference type="AlphaFoldDB" id="A0A7R8W6D9"/>
<feature type="compositionally biased region" description="Low complexity" evidence="1">
    <location>
        <begin position="231"/>
        <end position="241"/>
    </location>
</feature>
<sequence length="275" mass="30778">MFYHLASRLQFGLEKAEHVTSHVPTTRSVQHRGHKRRELMSTESVPRRSQDDNERRRKTRRIEKRSSKHRASEDDLPERPSAQKDMPSSGGPTPTFMTPFLSGPPPETMFQSRAKEATSQTGKRFGTTEKDKKKEKEKRKDLWEESGKIDLLSRNKSKHKEASSSKQKSMSTAELLTAADANKLNLSPAKLEKAEQKEDISTPSASAIAEAKAEMEAEKASKAKKEESSLKGGAQSSQAQKKQSERKPAGTKSITITSKGTSKDPEDDPIRSLFW</sequence>
<proteinExistence type="predicted"/>
<feature type="compositionally biased region" description="Basic and acidic residues" evidence="1">
    <location>
        <begin position="126"/>
        <end position="153"/>
    </location>
</feature>
<feature type="compositionally biased region" description="Basic and acidic residues" evidence="1">
    <location>
        <begin position="45"/>
        <end position="55"/>
    </location>
</feature>
<feature type="compositionally biased region" description="Basic and acidic residues" evidence="1">
    <location>
        <begin position="211"/>
        <end position="229"/>
    </location>
</feature>
<protein>
    <submittedName>
        <fullName evidence="2">Uncharacterized protein</fullName>
    </submittedName>
</protein>
<reference evidence="2" key="1">
    <citation type="submission" date="2020-11" db="EMBL/GenBank/DDBJ databases">
        <authorList>
            <person name="Tran Van P."/>
        </authorList>
    </citation>
    <scope>NUCLEOTIDE SEQUENCE</scope>
</reference>
<gene>
    <name evidence="2" type="ORF">CTOB1V02_LOCUS3744</name>
</gene>
<feature type="compositionally biased region" description="Polar residues" evidence="1">
    <location>
        <begin position="164"/>
        <end position="174"/>
    </location>
</feature>
<feature type="compositionally biased region" description="Basic and acidic residues" evidence="1">
    <location>
        <begin position="190"/>
        <end position="200"/>
    </location>
</feature>
<name>A0A7R8W6D9_9CRUS</name>